<keyword evidence="3" id="KW-0597">Phosphoprotein</keyword>
<dbReference type="NCBIfam" id="TIGR01733">
    <property type="entry name" value="AA-adenyl-dom"/>
    <property type="match status" value="3"/>
</dbReference>
<dbReference type="Gene3D" id="1.10.1200.10">
    <property type="entry name" value="ACP-like"/>
    <property type="match status" value="1"/>
</dbReference>
<comment type="cofactor">
    <cofactor evidence="1">
        <name>pantetheine 4'-phosphate</name>
        <dbReference type="ChEBI" id="CHEBI:47942"/>
    </cofactor>
</comment>
<dbReference type="Gene3D" id="3.40.50.12780">
    <property type="entry name" value="N-terminal domain of ligase-like"/>
    <property type="match status" value="2"/>
</dbReference>
<keyword evidence="2" id="KW-0596">Phosphopantetheine</keyword>
<dbReference type="PANTHER" id="PTHR45527:SF14">
    <property type="entry name" value="PLIPASTATIN SYNTHASE SUBUNIT B"/>
    <property type="match status" value="1"/>
</dbReference>
<dbReference type="InterPro" id="IPR029058">
    <property type="entry name" value="AB_hydrolase_fold"/>
</dbReference>
<gene>
    <name evidence="6" type="ORF">ACFP1B_37270</name>
</gene>
<protein>
    <submittedName>
        <fullName evidence="6">Amino acid adenylation domain-containing protein</fullName>
    </submittedName>
</protein>
<dbReference type="Gene3D" id="3.30.559.10">
    <property type="entry name" value="Chloramphenicol acetyltransferase-like domain"/>
    <property type="match status" value="3"/>
</dbReference>
<dbReference type="InterPro" id="IPR000873">
    <property type="entry name" value="AMP-dep_synth/lig_dom"/>
</dbReference>
<name>A0ABW1GXZ3_9ACTN</name>
<dbReference type="InterPro" id="IPR023213">
    <property type="entry name" value="CAT-like_dom_sf"/>
</dbReference>
<dbReference type="PROSITE" id="PS00455">
    <property type="entry name" value="AMP_BINDING"/>
    <property type="match status" value="3"/>
</dbReference>
<dbReference type="PROSITE" id="PS00012">
    <property type="entry name" value="PHOSPHOPANTETHEINE"/>
    <property type="match status" value="2"/>
</dbReference>
<dbReference type="Gene3D" id="3.30.300.30">
    <property type="match status" value="4"/>
</dbReference>
<dbReference type="InterPro" id="IPR025110">
    <property type="entry name" value="AMP-bd_C"/>
</dbReference>
<evidence type="ECO:0000256" key="3">
    <source>
        <dbReference type="ARBA" id="ARBA00022553"/>
    </source>
</evidence>
<dbReference type="Proteomes" id="UP001596200">
    <property type="component" value="Unassembled WGS sequence"/>
</dbReference>
<dbReference type="SMART" id="SM00823">
    <property type="entry name" value="PKS_PP"/>
    <property type="match status" value="3"/>
</dbReference>
<feature type="region of interest" description="Disordered" evidence="4">
    <location>
        <begin position="902"/>
        <end position="927"/>
    </location>
</feature>
<feature type="compositionally biased region" description="Basic and acidic residues" evidence="4">
    <location>
        <begin position="916"/>
        <end position="926"/>
    </location>
</feature>
<sequence>VSVTNLYGPTETTIWSTAGTVAEARGGVPSIGGPIANTRVYVLDAGLSPVPVGVVGELYIAGAGLARGYLGRPGLSAERFVADPFGAAGERMYRTGDLVRWGVGGELEYLGRVDDQVKVRGFRIELGEIEAVLSAHPLVTRAVVVAREDVPGDQRLVAYVVASGHDGALPSELGVLAAERLPAYMVPSVVVLLAELPLTPNGKVDRRALPVPDYGTGAVVGGRGPASPQEEILCAAFAEVLGVPAVGVDDDFFRLGGHSLLATRLLSRIRAVLGVEVPLGAVFDTPTVAGLAARLADSDVARPALTAEERPERLPLSFAQRRLWVIDRIEGPGTTYNIPVVVRLSGAVDRAALGAALRDVIGRHEVLRTVFAVAEGEPYQRIVDLADLAWELQVTEVAPAGLDDAVAAATSHTFDLSSQAPIRAWLFETGPDDQVLVLLVHHIAGDGWSMGPLAEDLSAAYAARCAGRAPEWEPLPVQYADYALWQRELLGDGQDPDSVLSRQVAHWREALAGAPEELELPFDHPRPALASHRGHEVPLTVPARVHARVVEVARAEGVTTFMVLQAALAVLLSRLGAGSDIPMGAAVAGRTDEAVDGLVGFFVNTLVLRTDLSGDPTFREVLARVRDNGLTAFAHQDVPFERLVEELSPARSMARHPLFQVMLTLQNNAEAALDLPGLQTEVLSTRSTAAKFDVEVSVEEQFGTEGEPTGLRGSVIAAADLFEAGSAERLTERLVRVLALLTDGPQLRLSAVDVLDEDERDRVLSQWQAVAAEVPPTTLPELFEAQAARTPDAVAVVAEGVEVSYAELDARANRLARLLIGRGVGPESLVGVCMERGVDLVAALLGVLKAGGAYLPVDPAYPAGRITYLLDDAAPALVVTTTELGALLPRDAEWIAVDAPETAGALSEQDGTALARGERREPRPDHPAYVIYTSGSTGRPKGVAVTHRNVTALLAQTRGLFAFGPDDAWSWFHSFAFDFSVWELWGALLHGGRVVVVSYAVSRSPEEFLALLERERVTMLSQTPSAFYQLMAAEERRPGAVAGLRAVVFGGEALDPARLAGWWARHADGRPRLVNMYGITETTVHVTFRELHPDSTAAGSVIGRGLPGLRVFLLDEYLAPVPVGVPGELYVAGGQLARGYLGRPGLTAERFVACPFAPGERMYRTGDRARWTADGQLVFAGRADDQVKIRGFRIEPGEVQSVLAAHPRIGQVEVIAREDTPGDLRLVAYAVPDEAGAAGAADDVPAGSVRAFAAERLPAHMVPSVVVMLDALPLTVNGKLDREALPAPEYTAGAGRGPANAREEILCAAFAEVLGLDSVGVDDDFFALGGHSLLAIRLVESLRTQGVSVSVRVLFDSPTVARLASSTGADRVEVPENLIPAGATGITPEMLPLVDLTAAEIERVVASVEGGAANVADVYPLAPLQEGLLFHHMLAEGGEDAYVLRSVLEFDSRARLDAFVDVLQRVIDRHDIFRTSFVWEALRTPVQVVWRRGLVPVEEVLLDPRSDDPVSELVAAGGLSMDLGRAPLINVHVAARPDGRWLGLVRVHHLVQDHTALEILLLEIETFLAGRDDELPEPLPFRDFVAQSRGGTERAEHERYFARLLGDVEEPTAPYGVLDARGDGTDMVRDAQLLPPELEGRLREVARRLGTSVATVMHVAWARVLAAVSGRDDVVFGTVLFGRMNAGAGADRVPGPFMNTLPVRARTDELGVLAAVTAMREQLAELLEHEHAPLSLAQQASGVTGDTPLFTSFLNYRHNTGQGTDWAVEGIRLLLSSERTNYPLVVLVDDNGDSISVAVHAVSPIDSHAVGVLVRTAAANLTTVLEEVLDGAPERPLGSVDVLEAGELHRVLSEWNDTATELPAPPVHELFEDRAARTPDATAIVTDGVEVPYAELDARANRLAHFLRGQGVGAESLVGLCLGRGAEMITAILAVWKAGAGYLPIDPEQPTERIAFMLRDSRATLTLTTEEILDDLPAGRGRLVAVDDALTAMQLASAPTTAPEVSVRAAELAYVIYTSGSTGQPKGVAVTHGSLANYVSSAPGRVGFGAPGGRYALLQAQATDLGNTVVFASLATGGELHVLDEGAVTDPAAVAAYLTEHRIDYVKAVPSHLTALSAAGGLEGVLPAKALVLGGEAASPGWVADLVAAAGERGVFNHYGPTEATIGVATTRLTADLVSDGLVPVGTPIANTRFYVLDERLRPVPTGVVGQLYVEGAALARGYVGRAGLTAERFVACPFVPGARMYRTGDRARWTDRGQLVFAGRTDDQVKVRGFRIEPGEVQAVVAAHPHVAAAVVVAREDTPGETRLVAYVVAAEQDEDDEALSASVRQFAAERLPAHMVPSAVVALAALPLTTNGKLDRKALPAPDFASTTGVGRGPATVREEILCAAFAEVLGLEGVGVDDDFFTLGGHSLLAVRLVEVLRAQGVSVSVRALFDTPTVASLALSTGAERVVVPENLIPVGASVITPEMLPLVDLSAEEIERVVAGVEGGVANVADVYPLAPLQEGLLFHHLLADGGEDAYVMPAVVEFDSRARLDAFTDALQRVLDRHDIYRTSLAWEGLPEPVQVVRRHAPLPVEEVALDPRNPDPVAELVAVGGLSMDLGKAPLIDVHVAAVPGSGRWLALLRVHHVVRDGTGLEVLLGEVQTFLAGRGGDLPKPLPYRDFVAQARGGVERSVHERYFAELLADVEEPTAPFGLVDVRGDGTEVARAHVAFAPELNVRLREAARRAGVSPATVMHVAWARVVAAVSGRDDVVFGTVLFGRMNAGAGADRIPGPFINTLPVRVRLDELGVLAAVSRMRRQLAELMEHEHAPLVVAQRASGVANDTPLFTSFLNYRRNTGQDLDERWDGAMDGTRLVFARERTNYPVSVSIADDGDTVGVFVDAVAPIDPSAVGALVRTAVEGLVSGLEEALDGGPELPLSAVEVLDGTELRRVLTEWNDTAVEVASATVPTLFEAQVARTPDAVAVVADGVEVSYAELDARANRLARLLIGRGVGPESVVGVCLERGVDAVVALLGVLKAGGAYLPIDPEYPGERIAYMLRDAVPVAVLASTGTAGAVPAGVARIVVDDPATVRALEGMDSDVPGGRVLRPENPAYVMYTSGSTGRPKGVVVEHRSVAGLLSWAAGEFGGADFARVLVSTSFNFDVSVFELFGPLVSGGSVEIVRDLLALVDREHDLGRVSLVSGVPSAFAQVLADGDPGVRPRTVVLAGEALTADVVGGIREAVAGARVANIYGPTEATVYTTAWSTETDVDGSVPIGRPISNTRVYVLDGSLRPVPVGVAGELYIAGAGLARGYLGRPGLSAERFVADPFSAVGERLYRTGDLVRWNADGQVEYLGRADEQVKVRGFRIELGEVQTVVAAHPQVAQVTVVVREDTPGDRRLVAYVVPAEGVDAREETTARIRAFAAERLPG</sequence>
<dbReference type="InterPro" id="IPR045851">
    <property type="entry name" value="AMP-bd_C_sf"/>
</dbReference>
<dbReference type="CDD" id="cd19544">
    <property type="entry name" value="E-C_NRPS"/>
    <property type="match status" value="2"/>
</dbReference>
<feature type="non-terminal residue" evidence="6">
    <location>
        <position position="3418"/>
    </location>
</feature>
<dbReference type="InterPro" id="IPR010071">
    <property type="entry name" value="AA_adenyl_dom"/>
</dbReference>
<feature type="domain" description="Carrier" evidence="5">
    <location>
        <begin position="2379"/>
        <end position="2453"/>
    </location>
</feature>
<dbReference type="Pfam" id="PF00550">
    <property type="entry name" value="PP-binding"/>
    <property type="match status" value="3"/>
</dbReference>
<evidence type="ECO:0000259" key="5">
    <source>
        <dbReference type="PROSITE" id="PS50075"/>
    </source>
</evidence>
<dbReference type="Gene3D" id="3.30.559.30">
    <property type="entry name" value="Nonribosomal peptide synthetase, condensation domain"/>
    <property type="match status" value="3"/>
</dbReference>
<proteinExistence type="predicted"/>
<evidence type="ECO:0000256" key="4">
    <source>
        <dbReference type="SAM" id="MobiDB-lite"/>
    </source>
</evidence>
<dbReference type="InterPro" id="IPR009081">
    <property type="entry name" value="PP-bd_ACP"/>
</dbReference>
<feature type="non-terminal residue" evidence="6">
    <location>
        <position position="1"/>
    </location>
</feature>
<dbReference type="PANTHER" id="PTHR45527">
    <property type="entry name" value="NONRIBOSOMAL PEPTIDE SYNTHETASE"/>
    <property type="match status" value="1"/>
</dbReference>
<dbReference type="SUPFAM" id="SSF56801">
    <property type="entry name" value="Acetyl-CoA synthetase-like"/>
    <property type="match status" value="4"/>
</dbReference>
<dbReference type="Gene3D" id="3.40.50.1820">
    <property type="entry name" value="alpha/beta hydrolase"/>
    <property type="match status" value="2"/>
</dbReference>
<dbReference type="PROSITE" id="PS50075">
    <property type="entry name" value="CARRIER"/>
    <property type="match status" value="3"/>
</dbReference>
<dbReference type="InterPro" id="IPR020845">
    <property type="entry name" value="AMP-binding_CS"/>
</dbReference>
<reference evidence="7" key="1">
    <citation type="journal article" date="2019" name="Int. J. Syst. Evol. Microbiol.">
        <title>The Global Catalogue of Microorganisms (GCM) 10K type strain sequencing project: providing services to taxonomists for standard genome sequencing and annotation.</title>
        <authorList>
            <consortium name="The Broad Institute Genomics Platform"/>
            <consortium name="The Broad Institute Genome Sequencing Center for Infectious Disease"/>
            <person name="Wu L."/>
            <person name="Ma J."/>
        </authorList>
    </citation>
    <scope>NUCLEOTIDE SEQUENCE [LARGE SCALE GENOMIC DNA]</scope>
    <source>
        <strain evidence="7">JCM 4147</strain>
    </source>
</reference>
<evidence type="ECO:0000256" key="1">
    <source>
        <dbReference type="ARBA" id="ARBA00001957"/>
    </source>
</evidence>
<dbReference type="Pfam" id="PF00668">
    <property type="entry name" value="Condensation"/>
    <property type="match status" value="3"/>
</dbReference>
<dbReference type="InterPro" id="IPR001242">
    <property type="entry name" value="Condensation_dom"/>
</dbReference>
<dbReference type="InterPro" id="IPR036736">
    <property type="entry name" value="ACP-like_sf"/>
</dbReference>
<feature type="domain" description="Carrier" evidence="5">
    <location>
        <begin position="224"/>
        <end position="299"/>
    </location>
</feature>
<dbReference type="CDD" id="cd17643">
    <property type="entry name" value="A_NRPS_Cytc1-like"/>
    <property type="match status" value="1"/>
</dbReference>
<feature type="domain" description="Carrier" evidence="5">
    <location>
        <begin position="1297"/>
        <end position="1371"/>
    </location>
</feature>
<dbReference type="InterPro" id="IPR042099">
    <property type="entry name" value="ANL_N_sf"/>
</dbReference>
<dbReference type="CDD" id="cd05930">
    <property type="entry name" value="A_NRPS"/>
    <property type="match status" value="2"/>
</dbReference>
<accession>A0ABW1GXZ3</accession>
<evidence type="ECO:0000313" key="6">
    <source>
        <dbReference type="EMBL" id="MFC5919048.1"/>
    </source>
</evidence>
<evidence type="ECO:0000256" key="2">
    <source>
        <dbReference type="ARBA" id="ARBA00022450"/>
    </source>
</evidence>
<dbReference type="Pfam" id="PF00501">
    <property type="entry name" value="AMP-binding"/>
    <property type="match status" value="4"/>
</dbReference>
<organism evidence="6 7">
    <name type="scientific">Streptomyces pulveraceus</name>
    <dbReference type="NCBI Taxonomy" id="68258"/>
    <lineage>
        <taxon>Bacteria</taxon>
        <taxon>Bacillati</taxon>
        <taxon>Actinomycetota</taxon>
        <taxon>Actinomycetes</taxon>
        <taxon>Kitasatosporales</taxon>
        <taxon>Streptomycetaceae</taxon>
        <taxon>Streptomyces</taxon>
    </lineage>
</organism>
<comment type="caution">
    <text evidence="6">The sequence shown here is derived from an EMBL/GenBank/DDBJ whole genome shotgun (WGS) entry which is preliminary data.</text>
</comment>
<dbReference type="SUPFAM" id="SSF47336">
    <property type="entry name" value="ACP-like"/>
    <property type="match status" value="3"/>
</dbReference>
<dbReference type="Gene3D" id="3.40.50.980">
    <property type="match status" value="4"/>
</dbReference>
<evidence type="ECO:0000313" key="7">
    <source>
        <dbReference type="Proteomes" id="UP001596200"/>
    </source>
</evidence>
<dbReference type="Pfam" id="PF13193">
    <property type="entry name" value="AMP-binding_C"/>
    <property type="match status" value="4"/>
</dbReference>
<dbReference type="EMBL" id="JBHSPU010000056">
    <property type="protein sequence ID" value="MFC5919048.1"/>
    <property type="molecule type" value="Genomic_DNA"/>
</dbReference>
<dbReference type="Gene3D" id="2.30.38.10">
    <property type="entry name" value="Luciferase, Domain 3"/>
    <property type="match status" value="2"/>
</dbReference>
<dbReference type="InterPro" id="IPR020806">
    <property type="entry name" value="PKS_PP-bd"/>
</dbReference>
<dbReference type="InterPro" id="IPR006162">
    <property type="entry name" value="Ppantetheine_attach_site"/>
</dbReference>
<dbReference type="NCBIfam" id="NF003417">
    <property type="entry name" value="PRK04813.1"/>
    <property type="match status" value="4"/>
</dbReference>
<keyword evidence="7" id="KW-1185">Reference proteome</keyword>
<dbReference type="CDD" id="cd19540">
    <property type="entry name" value="LCL_NRPS-like"/>
    <property type="match status" value="1"/>
</dbReference>
<dbReference type="SUPFAM" id="SSF52777">
    <property type="entry name" value="CoA-dependent acyltransferases"/>
    <property type="match status" value="6"/>
</dbReference>